<dbReference type="EMBL" id="GGEC01055746">
    <property type="protein sequence ID" value="MBX36230.1"/>
    <property type="molecule type" value="Transcribed_RNA"/>
</dbReference>
<accession>A0A2P2N191</accession>
<keyword evidence="1" id="KW-0812">Transmembrane</keyword>
<sequence length="64" mass="7686">MVPLRRKEALSLLYFDCFAVPYFVKCETLFLLYFAMMFYMLSKFVLTNIVIYRDTTENFNLGYA</sequence>
<keyword evidence="1" id="KW-0472">Membrane</keyword>
<protein>
    <submittedName>
        <fullName evidence="2">Uncharacterized protein</fullName>
    </submittedName>
</protein>
<reference evidence="2" key="1">
    <citation type="submission" date="2018-02" db="EMBL/GenBank/DDBJ databases">
        <title>Rhizophora mucronata_Transcriptome.</title>
        <authorList>
            <person name="Meera S.P."/>
            <person name="Sreeshan A."/>
            <person name="Augustine A."/>
        </authorList>
    </citation>
    <scope>NUCLEOTIDE SEQUENCE</scope>
    <source>
        <tissue evidence="2">Leaf</tissue>
    </source>
</reference>
<dbReference type="AlphaFoldDB" id="A0A2P2N191"/>
<name>A0A2P2N191_RHIMU</name>
<organism evidence="2">
    <name type="scientific">Rhizophora mucronata</name>
    <name type="common">Asiatic mangrove</name>
    <dbReference type="NCBI Taxonomy" id="61149"/>
    <lineage>
        <taxon>Eukaryota</taxon>
        <taxon>Viridiplantae</taxon>
        <taxon>Streptophyta</taxon>
        <taxon>Embryophyta</taxon>
        <taxon>Tracheophyta</taxon>
        <taxon>Spermatophyta</taxon>
        <taxon>Magnoliopsida</taxon>
        <taxon>eudicotyledons</taxon>
        <taxon>Gunneridae</taxon>
        <taxon>Pentapetalae</taxon>
        <taxon>rosids</taxon>
        <taxon>fabids</taxon>
        <taxon>Malpighiales</taxon>
        <taxon>Rhizophoraceae</taxon>
        <taxon>Rhizophora</taxon>
    </lineage>
</organism>
<evidence type="ECO:0000313" key="2">
    <source>
        <dbReference type="EMBL" id="MBX36230.1"/>
    </source>
</evidence>
<proteinExistence type="predicted"/>
<evidence type="ECO:0000256" key="1">
    <source>
        <dbReference type="SAM" id="Phobius"/>
    </source>
</evidence>
<keyword evidence="1" id="KW-1133">Transmembrane helix</keyword>
<feature type="transmembrane region" description="Helical" evidence="1">
    <location>
        <begin position="30"/>
        <end position="51"/>
    </location>
</feature>